<keyword evidence="3" id="KW-0175">Coiled coil</keyword>
<dbReference type="SMART" id="SM00331">
    <property type="entry name" value="PP2C_SIG"/>
    <property type="match status" value="1"/>
</dbReference>
<dbReference type="PROSITE" id="PS50110">
    <property type="entry name" value="RESPONSE_REGULATORY"/>
    <property type="match status" value="1"/>
</dbReference>
<dbReference type="Proteomes" id="UP001595897">
    <property type="component" value="Unassembled WGS sequence"/>
</dbReference>
<dbReference type="InterPro" id="IPR036457">
    <property type="entry name" value="PPM-type-like_dom_sf"/>
</dbReference>
<protein>
    <submittedName>
        <fullName evidence="5">SpoIIE family protein phosphatase</fullName>
    </submittedName>
</protein>
<dbReference type="InterPro" id="IPR052016">
    <property type="entry name" value="Bact_Sigma-Reg"/>
</dbReference>
<feature type="coiled-coil region" evidence="3">
    <location>
        <begin position="118"/>
        <end position="145"/>
    </location>
</feature>
<gene>
    <name evidence="5" type="ORF">ACFO4O_00230</name>
</gene>
<dbReference type="CDD" id="cd16936">
    <property type="entry name" value="HATPase_RsbW-like"/>
    <property type="match status" value="1"/>
</dbReference>
<dbReference type="PANTHER" id="PTHR43156:SF2">
    <property type="entry name" value="STAGE II SPORULATION PROTEIN E"/>
    <property type="match status" value="1"/>
</dbReference>
<organism evidence="5 6">
    <name type="scientific">Glaciecola siphonariae</name>
    <dbReference type="NCBI Taxonomy" id="521012"/>
    <lineage>
        <taxon>Bacteria</taxon>
        <taxon>Pseudomonadati</taxon>
        <taxon>Pseudomonadota</taxon>
        <taxon>Gammaproteobacteria</taxon>
        <taxon>Alteromonadales</taxon>
        <taxon>Alteromonadaceae</taxon>
        <taxon>Glaciecola</taxon>
    </lineage>
</organism>
<proteinExistence type="predicted"/>
<dbReference type="InterPro" id="IPR001932">
    <property type="entry name" value="PPM-type_phosphatase-like_dom"/>
</dbReference>
<dbReference type="Gene3D" id="3.60.40.10">
    <property type="entry name" value="PPM-type phosphatase domain"/>
    <property type="match status" value="1"/>
</dbReference>
<dbReference type="InterPro" id="IPR036890">
    <property type="entry name" value="HATPase_C_sf"/>
</dbReference>
<dbReference type="SUPFAM" id="SSF52172">
    <property type="entry name" value="CheY-like"/>
    <property type="match status" value="1"/>
</dbReference>
<dbReference type="EMBL" id="JBHSGU010000001">
    <property type="protein sequence ID" value="MFC4698584.1"/>
    <property type="molecule type" value="Genomic_DNA"/>
</dbReference>
<dbReference type="InterPro" id="IPR001789">
    <property type="entry name" value="Sig_transdc_resp-reg_receiver"/>
</dbReference>
<evidence type="ECO:0000256" key="2">
    <source>
        <dbReference type="PROSITE-ProRule" id="PRU00169"/>
    </source>
</evidence>
<dbReference type="CDD" id="cd00156">
    <property type="entry name" value="REC"/>
    <property type="match status" value="1"/>
</dbReference>
<evidence type="ECO:0000313" key="6">
    <source>
        <dbReference type="Proteomes" id="UP001595897"/>
    </source>
</evidence>
<dbReference type="PANTHER" id="PTHR43156">
    <property type="entry name" value="STAGE II SPORULATION PROTEIN E-RELATED"/>
    <property type="match status" value="1"/>
</dbReference>
<feature type="modified residue" description="4-aspartylphosphate" evidence="2">
    <location>
        <position position="51"/>
    </location>
</feature>
<accession>A0ABV9LR24</accession>
<evidence type="ECO:0000259" key="4">
    <source>
        <dbReference type="PROSITE" id="PS50110"/>
    </source>
</evidence>
<feature type="domain" description="Response regulatory" evidence="4">
    <location>
        <begin position="2"/>
        <end position="119"/>
    </location>
</feature>
<dbReference type="Pfam" id="PF07228">
    <property type="entry name" value="SpoIIE"/>
    <property type="match status" value="1"/>
</dbReference>
<dbReference type="InterPro" id="IPR011006">
    <property type="entry name" value="CheY-like_superfamily"/>
</dbReference>
<evidence type="ECO:0000256" key="1">
    <source>
        <dbReference type="ARBA" id="ARBA00022801"/>
    </source>
</evidence>
<dbReference type="Gene3D" id="3.40.50.2300">
    <property type="match status" value="1"/>
</dbReference>
<sequence>MRVLIIEDDSLFAEILQTFLEDNQCTTIVAENIESAKLQLQTSVFQFALLDNHLPDGDGINFIEYLKNDLPHDKPLPVMMITADENQNLMLDAFERGADDFLVKPLSLDLLWQKMQRVNNLYQKEAQLEKQAQHLSSLLDKQEQEEQLARYVYEHVAATLSTEEECVDTYIQSSSAFNGDVFICDTAPNGNRFVILADATGHGLSAAISILPLVATIKAMIRKGLSLAHIIHEANKKLCKELPDDKFVTLIGVEVNFNSRTLELFNGGMPDVISIRHDKTLERFPSTSMALGILEPEDFDPGIINLETHPIKNLFFFSDGLIEQKNSFGEEFGMDRVMEIISGNNSAEPHVSRMVNYFTVFNEMEELQDDLSMCDLQVDALMEAHLYDKKETTLTNTGKVCASLELCGGLIGTSDIVGCFDSLMRSIDVVGDMRQRAFTVFAELISNAVDHGILDLDSKLKNDFAGFAEYLMLKEERLGNIGEDSHLKMGFEYSPITNEISFSIADSGSGYEMKRDTTMDDESLSGRGLSLIEQLCQSVEVTPPGNQTSVVIKREF</sequence>
<evidence type="ECO:0000256" key="3">
    <source>
        <dbReference type="SAM" id="Coils"/>
    </source>
</evidence>
<evidence type="ECO:0000313" key="5">
    <source>
        <dbReference type="EMBL" id="MFC4698584.1"/>
    </source>
</evidence>
<dbReference type="RefSeq" id="WP_382405175.1">
    <property type="nucleotide sequence ID" value="NZ_JBHSGU010000001.1"/>
</dbReference>
<reference evidence="6" key="1">
    <citation type="journal article" date="2019" name="Int. J. Syst. Evol. Microbiol.">
        <title>The Global Catalogue of Microorganisms (GCM) 10K type strain sequencing project: providing services to taxonomists for standard genome sequencing and annotation.</title>
        <authorList>
            <consortium name="The Broad Institute Genomics Platform"/>
            <consortium name="The Broad Institute Genome Sequencing Center for Infectious Disease"/>
            <person name="Wu L."/>
            <person name="Ma J."/>
        </authorList>
    </citation>
    <scope>NUCLEOTIDE SEQUENCE [LARGE SCALE GENOMIC DNA]</scope>
    <source>
        <strain evidence="6">KACC 12507</strain>
    </source>
</reference>
<dbReference type="SMART" id="SM00448">
    <property type="entry name" value="REC"/>
    <property type="match status" value="1"/>
</dbReference>
<dbReference type="Gene3D" id="3.30.565.10">
    <property type="entry name" value="Histidine kinase-like ATPase, C-terminal domain"/>
    <property type="match status" value="1"/>
</dbReference>
<name>A0ABV9LR24_9ALTE</name>
<dbReference type="Pfam" id="PF00072">
    <property type="entry name" value="Response_reg"/>
    <property type="match status" value="1"/>
</dbReference>
<keyword evidence="1" id="KW-0378">Hydrolase</keyword>
<comment type="caution">
    <text evidence="5">The sequence shown here is derived from an EMBL/GenBank/DDBJ whole genome shotgun (WGS) entry which is preliminary data.</text>
</comment>
<keyword evidence="2" id="KW-0597">Phosphoprotein</keyword>
<keyword evidence="6" id="KW-1185">Reference proteome</keyword>